<gene>
    <name evidence="1" type="ORF">CB5_LOCUS23833</name>
</gene>
<reference evidence="1" key="1">
    <citation type="submission" date="2020-07" db="EMBL/GenBank/DDBJ databases">
        <authorList>
            <person name="Lin J."/>
        </authorList>
    </citation>
    <scope>NUCLEOTIDE SEQUENCE</scope>
</reference>
<accession>A0A6V7QBX7</accession>
<name>A0A6V7QBX7_ANACO</name>
<dbReference type="AlphaFoldDB" id="A0A6V7QBX7"/>
<dbReference type="EMBL" id="LR862135">
    <property type="protein sequence ID" value="CAD1840622.1"/>
    <property type="molecule type" value="Genomic_DNA"/>
</dbReference>
<proteinExistence type="predicted"/>
<protein>
    <submittedName>
        <fullName evidence="1">Uncharacterized protein</fullName>
    </submittedName>
</protein>
<organism evidence="1">
    <name type="scientific">Ananas comosus var. bracteatus</name>
    <name type="common">red pineapple</name>
    <dbReference type="NCBI Taxonomy" id="296719"/>
    <lineage>
        <taxon>Eukaryota</taxon>
        <taxon>Viridiplantae</taxon>
        <taxon>Streptophyta</taxon>
        <taxon>Embryophyta</taxon>
        <taxon>Tracheophyta</taxon>
        <taxon>Spermatophyta</taxon>
        <taxon>Magnoliopsida</taxon>
        <taxon>Liliopsida</taxon>
        <taxon>Poales</taxon>
        <taxon>Bromeliaceae</taxon>
        <taxon>Bromelioideae</taxon>
        <taxon>Ananas</taxon>
    </lineage>
</organism>
<evidence type="ECO:0000313" key="1">
    <source>
        <dbReference type="EMBL" id="CAD1840622.1"/>
    </source>
</evidence>
<sequence>MLLQSYLLDPWYDEKDFEWNYILLWRLFVHEPASDLQTSQFTDILDHISSICTNIVRGSNYLLELMNLKLEFLYCDYQDERDLKTHTLMMGHILNEHQTKAITSIGTVKGRNSVHLD</sequence>